<protein>
    <recommendedName>
        <fullName evidence="2">PB1 domain-containing protein</fullName>
    </recommendedName>
</protein>
<proteinExistence type="predicted"/>
<dbReference type="SMART" id="SM00666">
    <property type="entry name" value="PB1"/>
    <property type="match status" value="1"/>
</dbReference>
<feature type="region of interest" description="Disordered" evidence="1">
    <location>
        <begin position="1"/>
        <end position="45"/>
    </location>
</feature>
<comment type="caution">
    <text evidence="3">The sequence shown here is derived from an EMBL/GenBank/DDBJ whole genome shotgun (WGS) entry which is preliminary data.</text>
</comment>
<organism evidence="3 4">
    <name type="scientific">Flemingia macrophylla</name>
    <dbReference type="NCBI Taxonomy" id="520843"/>
    <lineage>
        <taxon>Eukaryota</taxon>
        <taxon>Viridiplantae</taxon>
        <taxon>Streptophyta</taxon>
        <taxon>Embryophyta</taxon>
        <taxon>Tracheophyta</taxon>
        <taxon>Spermatophyta</taxon>
        <taxon>Magnoliopsida</taxon>
        <taxon>eudicotyledons</taxon>
        <taxon>Gunneridae</taxon>
        <taxon>Pentapetalae</taxon>
        <taxon>rosids</taxon>
        <taxon>fabids</taxon>
        <taxon>Fabales</taxon>
        <taxon>Fabaceae</taxon>
        <taxon>Papilionoideae</taxon>
        <taxon>50 kb inversion clade</taxon>
        <taxon>NPAAA clade</taxon>
        <taxon>indigoferoid/millettioid clade</taxon>
        <taxon>Phaseoleae</taxon>
        <taxon>Flemingia</taxon>
    </lineage>
</organism>
<evidence type="ECO:0000313" key="3">
    <source>
        <dbReference type="EMBL" id="KAL2331730.1"/>
    </source>
</evidence>
<feature type="domain" description="PB1" evidence="2">
    <location>
        <begin position="41"/>
        <end position="121"/>
    </location>
</feature>
<dbReference type="InterPro" id="IPR053198">
    <property type="entry name" value="Gynoecium_Dev_Regulator"/>
</dbReference>
<dbReference type="EMBL" id="JBGMDY010000006">
    <property type="protein sequence ID" value="KAL2331730.1"/>
    <property type="molecule type" value="Genomic_DNA"/>
</dbReference>
<sequence length="137" mass="15450">MAMDSRDSSPRSDAAADNHHHASSFDDPPPPSYDGRIQPRPHDNHLTYVAGDTKILSVDRHVKFPTPLTKLFALVNTPSLLKYQFPDEDLDALISGTSNDDLHHINDYARTIIMHNRLRESIIDYGPHIIDYAGKHN</sequence>
<evidence type="ECO:0000259" key="2">
    <source>
        <dbReference type="SMART" id="SM00666"/>
    </source>
</evidence>
<name>A0ABD1M9D5_9FABA</name>
<accession>A0ABD1M9D5</accession>
<keyword evidence="4" id="KW-1185">Reference proteome</keyword>
<evidence type="ECO:0000313" key="4">
    <source>
        <dbReference type="Proteomes" id="UP001603857"/>
    </source>
</evidence>
<dbReference type="PANTHER" id="PTHR31066">
    <property type="entry name" value="OS05G0427100 PROTEIN-RELATED"/>
    <property type="match status" value="1"/>
</dbReference>
<dbReference type="Pfam" id="PF00564">
    <property type="entry name" value="PB1"/>
    <property type="match status" value="1"/>
</dbReference>
<gene>
    <name evidence="3" type="ORF">Fmac_019311</name>
</gene>
<reference evidence="3 4" key="1">
    <citation type="submission" date="2024-08" db="EMBL/GenBank/DDBJ databases">
        <title>Insights into the chromosomal genome structure of Flemingia macrophylla.</title>
        <authorList>
            <person name="Ding Y."/>
            <person name="Zhao Y."/>
            <person name="Bi W."/>
            <person name="Wu M."/>
            <person name="Zhao G."/>
            <person name="Gong Y."/>
            <person name="Li W."/>
            <person name="Zhang P."/>
        </authorList>
    </citation>
    <scope>NUCLEOTIDE SEQUENCE [LARGE SCALE GENOMIC DNA]</scope>
    <source>
        <strain evidence="3">DYQJB</strain>
        <tissue evidence="3">Leaf</tissue>
    </source>
</reference>
<feature type="compositionally biased region" description="Basic and acidic residues" evidence="1">
    <location>
        <begin position="1"/>
        <end position="24"/>
    </location>
</feature>
<dbReference type="Proteomes" id="UP001603857">
    <property type="component" value="Unassembled WGS sequence"/>
</dbReference>
<dbReference type="SUPFAM" id="SSF54277">
    <property type="entry name" value="CAD &amp; PB1 domains"/>
    <property type="match status" value="1"/>
</dbReference>
<dbReference type="PANTHER" id="PTHR31066:SF85">
    <property type="entry name" value="OS02G0809100 PROTEIN"/>
    <property type="match status" value="1"/>
</dbReference>
<evidence type="ECO:0000256" key="1">
    <source>
        <dbReference type="SAM" id="MobiDB-lite"/>
    </source>
</evidence>
<dbReference type="AlphaFoldDB" id="A0ABD1M9D5"/>
<dbReference type="InterPro" id="IPR000270">
    <property type="entry name" value="PB1_dom"/>
</dbReference>